<dbReference type="GO" id="GO:0003824">
    <property type="term" value="F:catalytic activity"/>
    <property type="evidence" value="ECO:0007669"/>
    <property type="project" value="InterPro"/>
</dbReference>
<dbReference type="InterPro" id="IPR007197">
    <property type="entry name" value="rSAM"/>
</dbReference>
<dbReference type="NCBIfam" id="TIGR04085">
    <property type="entry name" value="rSAM_more_4Fe4S"/>
    <property type="match status" value="1"/>
</dbReference>
<reference evidence="8 9" key="1">
    <citation type="submission" date="2019-07" db="EMBL/GenBank/DDBJ databases">
        <title>Whole genome shotgun sequence of Nocardia ninae NBRC 108245.</title>
        <authorList>
            <person name="Hosoyama A."/>
            <person name="Uohara A."/>
            <person name="Ohji S."/>
            <person name="Ichikawa N."/>
        </authorList>
    </citation>
    <scope>NUCLEOTIDE SEQUENCE [LARGE SCALE GENOMIC DNA]</scope>
    <source>
        <strain evidence="8 9">NBRC 108245</strain>
    </source>
</reference>
<proteinExistence type="predicted"/>
<dbReference type="SFLD" id="SFLDG01386">
    <property type="entry name" value="main_SPASM_domain-containing"/>
    <property type="match status" value="1"/>
</dbReference>
<organism evidence="8 9">
    <name type="scientific">Nocardia ninae NBRC 108245</name>
    <dbReference type="NCBI Taxonomy" id="1210091"/>
    <lineage>
        <taxon>Bacteria</taxon>
        <taxon>Bacillati</taxon>
        <taxon>Actinomycetota</taxon>
        <taxon>Actinomycetes</taxon>
        <taxon>Mycobacteriales</taxon>
        <taxon>Nocardiaceae</taxon>
        <taxon>Nocardia</taxon>
    </lineage>
</organism>
<dbReference type="InterPro" id="IPR023885">
    <property type="entry name" value="4Fe4S-binding_SPASM_dom"/>
</dbReference>
<evidence type="ECO:0000256" key="3">
    <source>
        <dbReference type="ARBA" id="ARBA00022691"/>
    </source>
</evidence>
<dbReference type="InterPro" id="IPR017200">
    <property type="entry name" value="PqqE-like"/>
</dbReference>
<dbReference type="InterPro" id="IPR013785">
    <property type="entry name" value="Aldolase_TIM"/>
</dbReference>
<protein>
    <submittedName>
        <fullName evidence="8">GeoRSP system radical SAM/SPASM protein</fullName>
    </submittedName>
</protein>
<evidence type="ECO:0000313" key="8">
    <source>
        <dbReference type="EMBL" id="GEM38224.1"/>
    </source>
</evidence>
<dbReference type="PIRSF" id="PIRSF037420">
    <property type="entry name" value="PQQ_syn_pqqE"/>
    <property type="match status" value="1"/>
</dbReference>
<dbReference type="PANTHER" id="PTHR11228:SF7">
    <property type="entry name" value="PQQA PEPTIDE CYCLASE"/>
    <property type="match status" value="1"/>
</dbReference>
<dbReference type="Pfam" id="PF13186">
    <property type="entry name" value="SPASM"/>
    <property type="match status" value="1"/>
</dbReference>
<evidence type="ECO:0000256" key="2">
    <source>
        <dbReference type="ARBA" id="ARBA00022485"/>
    </source>
</evidence>
<keyword evidence="6" id="KW-0411">Iron-sulfur</keyword>
<feature type="domain" description="Radical SAM core" evidence="7">
    <location>
        <begin position="18"/>
        <end position="231"/>
    </location>
</feature>
<keyword evidence="4" id="KW-0479">Metal-binding</keyword>
<dbReference type="PANTHER" id="PTHR11228">
    <property type="entry name" value="RADICAL SAM DOMAIN PROTEIN"/>
    <property type="match status" value="1"/>
</dbReference>
<comment type="caution">
    <text evidence="8">The sequence shown here is derived from an EMBL/GenBank/DDBJ whole genome shotgun (WGS) entry which is preliminary data.</text>
</comment>
<dbReference type="SUPFAM" id="SSF102114">
    <property type="entry name" value="Radical SAM enzymes"/>
    <property type="match status" value="1"/>
</dbReference>
<keyword evidence="5" id="KW-0408">Iron</keyword>
<dbReference type="Pfam" id="PF04055">
    <property type="entry name" value="Radical_SAM"/>
    <property type="match status" value="1"/>
</dbReference>
<accession>A0A511MC28</accession>
<dbReference type="SFLD" id="SFLDS00029">
    <property type="entry name" value="Radical_SAM"/>
    <property type="match status" value="1"/>
</dbReference>
<gene>
    <name evidence="8" type="ORF">NN4_27430</name>
</gene>
<name>A0A511MC28_9NOCA</name>
<dbReference type="SMART" id="SM00729">
    <property type="entry name" value="Elp3"/>
    <property type="match status" value="1"/>
</dbReference>
<keyword evidence="2" id="KW-0004">4Fe-4S</keyword>
<evidence type="ECO:0000313" key="9">
    <source>
        <dbReference type="Proteomes" id="UP000321424"/>
    </source>
</evidence>
<evidence type="ECO:0000256" key="5">
    <source>
        <dbReference type="ARBA" id="ARBA00023004"/>
    </source>
</evidence>
<dbReference type="CDD" id="cd01335">
    <property type="entry name" value="Radical_SAM"/>
    <property type="match status" value="1"/>
</dbReference>
<dbReference type="SFLD" id="SFLDG01067">
    <property type="entry name" value="SPASM/twitch_domain_containing"/>
    <property type="match status" value="1"/>
</dbReference>
<dbReference type="InterPro" id="IPR006638">
    <property type="entry name" value="Elp3/MiaA/NifB-like_rSAM"/>
</dbReference>
<evidence type="ECO:0000256" key="4">
    <source>
        <dbReference type="ARBA" id="ARBA00022723"/>
    </source>
</evidence>
<sequence>MQHNMLLAWPDDFQLTENPIPILVQLGLTYRCNLKCTHCYALYRRSRDEFTLTEIESLADQLYDAGSASLVYSHGENMIRRDFHDAATIFRDRDFYQTLMLNGFYVRTPDDAARLVQSGINRTMVSIDSIDPTVHDKVRGKSGAFDVAVRALRLLKDAGIPTVGFSTTIDTHNYGQVERIAEFARDLGIDAVSFMQNRYNLTNVFDRALWPTYQAVCRTLYQLILDNQGVLDVYTHDPFMLTVLDDRLTDRRARETFIGSNLCNVATSMVSIDPIGNVSGCNFIEESIGNVRDEPFQQIWDRLVNRYSDRIESPSGPCGSCSALGPCMGGCKAFHYNGKYDERCGEQRFVDQESHQIGTSDKPIPVSAPGRAPGVFVGLPRVRVSEETR</sequence>
<dbReference type="InterPro" id="IPR058240">
    <property type="entry name" value="rSAM_sf"/>
</dbReference>
<evidence type="ECO:0000256" key="1">
    <source>
        <dbReference type="ARBA" id="ARBA00001966"/>
    </source>
</evidence>
<dbReference type="GO" id="GO:0046872">
    <property type="term" value="F:metal ion binding"/>
    <property type="evidence" value="ECO:0007669"/>
    <property type="project" value="UniProtKB-KW"/>
</dbReference>
<evidence type="ECO:0000256" key="6">
    <source>
        <dbReference type="ARBA" id="ARBA00023014"/>
    </source>
</evidence>
<dbReference type="Gene3D" id="3.20.20.70">
    <property type="entry name" value="Aldolase class I"/>
    <property type="match status" value="1"/>
</dbReference>
<dbReference type="PROSITE" id="PS51918">
    <property type="entry name" value="RADICAL_SAM"/>
    <property type="match status" value="1"/>
</dbReference>
<keyword evidence="9" id="KW-1185">Reference proteome</keyword>
<dbReference type="Proteomes" id="UP000321424">
    <property type="component" value="Unassembled WGS sequence"/>
</dbReference>
<comment type="cofactor">
    <cofactor evidence="1">
        <name>[4Fe-4S] cluster</name>
        <dbReference type="ChEBI" id="CHEBI:49883"/>
    </cofactor>
</comment>
<dbReference type="AlphaFoldDB" id="A0A511MC28"/>
<dbReference type="GO" id="GO:0051539">
    <property type="term" value="F:4 iron, 4 sulfur cluster binding"/>
    <property type="evidence" value="ECO:0007669"/>
    <property type="project" value="UniProtKB-KW"/>
</dbReference>
<dbReference type="InterPro" id="IPR050377">
    <property type="entry name" value="Radical_SAM_PqqE_MftC-like"/>
</dbReference>
<evidence type="ECO:0000259" key="7">
    <source>
        <dbReference type="PROSITE" id="PS51918"/>
    </source>
</evidence>
<dbReference type="EMBL" id="BJXA01000014">
    <property type="protein sequence ID" value="GEM38224.1"/>
    <property type="molecule type" value="Genomic_DNA"/>
</dbReference>
<keyword evidence="3" id="KW-0949">S-adenosyl-L-methionine</keyword>